<feature type="domain" description="Cell envelope-related transcriptional attenuator" evidence="2">
    <location>
        <begin position="74"/>
        <end position="208"/>
    </location>
</feature>
<dbReference type="InterPro" id="IPR004474">
    <property type="entry name" value="LytR_CpsA_psr"/>
</dbReference>
<dbReference type="InterPro" id="IPR050922">
    <property type="entry name" value="LytR/CpsA/Psr_CW_biosynth"/>
</dbReference>
<evidence type="ECO:0000313" key="3">
    <source>
        <dbReference type="EMBL" id="NEL55057.1"/>
    </source>
</evidence>
<dbReference type="Proteomes" id="UP000470470">
    <property type="component" value="Unassembled WGS sequence"/>
</dbReference>
<dbReference type="EMBL" id="JAAGWK010000020">
    <property type="protein sequence ID" value="NEL55057.1"/>
    <property type="molecule type" value="Genomic_DNA"/>
</dbReference>
<dbReference type="NCBIfam" id="TIGR00350">
    <property type="entry name" value="lytR_cpsA_psr"/>
    <property type="match status" value="1"/>
</dbReference>
<name>A0A7K3WF77_9ACTN</name>
<keyword evidence="4" id="KW-1185">Reference proteome</keyword>
<comment type="caution">
    <text evidence="3">The sequence shown here is derived from an EMBL/GenBank/DDBJ whole genome shotgun (WGS) entry which is preliminary data.</text>
</comment>
<reference evidence="3 4" key="1">
    <citation type="submission" date="2020-02" db="EMBL/GenBank/DDBJ databases">
        <title>The whole genome sequence of CPCC 205119.</title>
        <authorList>
            <person name="Jiang Z."/>
        </authorList>
    </citation>
    <scope>NUCLEOTIDE SEQUENCE [LARGE SCALE GENOMIC DNA]</scope>
    <source>
        <strain evidence="3 4">CPCC 205119</strain>
    </source>
</reference>
<dbReference type="AlphaFoldDB" id="A0A7K3WF77"/>
<protein>
    <submittedName>
        <fullName evidence="3">LCP family protein</fullName>
    </submittedName>
</protein>
<accession>A0A7K3WF77</accession>
<dbReference type="RefSeq" id="WP_152729405.1">
    <property type="nucleotide sequence ID" value="NZ_JAABOZ010000003.1"/>
</dbReference>
<proteinExistence type="inferred from homology"/>
<dbReference type="Gene3D" id="3.40.630.190">
    <property type="entry name" value="LCP protein"/>
    <property type="match status" value="1"/>
</dbReference>
<comment type="similarity">
    <text evidence="1">Belongs to the LytR/CpsA/Psr (LCP) family.</text>
</comment>
<evidence type="ECO:0000256" key="1">
    <source>
        <dbReference type="ARBA" id="ARBA00006068"/>
    </source>
</evidence>
<organism evidence="3 4">
    <name type="scientific">Goekera deserti</name>
    <dbReference type="NCBI Taxonomy" id="2497753"/>
    <lineage>
        <taxon>Bacteria</taxon>
        <taxon>Bacillati</taxon>
        <taxon>Actinomycetota</taxon>
        <taxon>Actinomycetes</taxon>
        <taxon>Geodermatophilales</taxon>
        <taxon>Geodermatophilaceae</taxon>
        <taxon>Goekera</taxon>
    </lineage>
</organism>
<dbReference type="Pfam" id="PF03816">
    <property type="entry name" value="LytR_cpsA_psr"/>
    <property type="match status" value="1"/>
</dbReference>
<dbReference type="PANTHER" id="PTHR33392">
    <property type="entry name" value="POLYISOPRENYL-TEICHOIC ACID--PEPTIDOGLYCAN TEICHOIC ACID TRANSFERASE TAGU"/>
    <property type="match status" value="1"/>
</dbReference>
<gene>
    <name evidence="3" type="ORF">G1H19_13740</name>
</gene>
<evidence type="ECO:0000313" key="4">
    <source>
        <dbReference type="Proteomes" id="UP000470470"/>
    </source>
</evidence>
<sequence length="301" mass="31223">MRSLGIAVAGLLVVALGVLIGGATLSTQRLDGNVSRVESAFPTRDRPAPAARGSLTFLLVGVEPVAGEDRPLVDAVSLVHVGSDLTQAQVVAVPVDTWVTGEGTTLSASFRDGGPASLVGAVETLSGVLVDHYAEVDFEGFAAVVDDLGGIEVDVPQPYANRGFDFPGGRQRLDGAGALAYVRDASPEAGATTAARQQAVLSAVFDRVTQLGVFSDVGTLTGTLEALTRSVSVDDSLSGPDLVDLAWSMRDVGPPAQLSVPISGTGTEAGGAVQYVDVERAPLLWRYLRDDVLADHLDEFR</sequence>
<evidence type="ECO:0000259" key="2">
    <source>
        <dbReference type="Pfam" id="PF03816"/>
    </source>
</evidence>
<dbReference type="PANTHER" id="PTHR33392:SF6">
    <property type="entry name" value="POLYISOPRENYL-TEICHOIC ACID--PEPTIDOGLYCAN TEICHOIC ACID TRANSFERASE TAGU"/>
    <property type="match status" value="1"/>
</dbReference>